<feature type="binding site" evidence="11">
    <location>
        <position position="75"/>
    </location>
    <ligand>
        <name>Mn(2+)</name>
        <dbReference type="ChEBI" id="CHEBI:29035"/>
        <label>1</label>
    </ligand>
</feature>
<evidence type="ECO:0000256" key="4">
    <source>
        <dbReference type="ARBA" id="ARBA00022741"/>
    </source>
</evidence>
<protein>
    <recommendedName>
        <fullName evidence="1">3'-phosphate/5'-hydroxy nucleic acid ligase</fullName>
        <ecNumber evidence="1">6.5.1.8</ecNumber>
    </recommendedName>
</protein>
<organism evidence="12 13">
    <name type="scientific">Breznakiella homolactica</name>
    <dbReference type="NCBI Taxonomy" id="2798577"/>
    <lineage>
        <taxon>Bacteria</taxon>
        <taxon>Pseudomonadati</taxon>
        <taxon>Spirochaetota</taxon>
        <taxon>Spirochaetia</taxon>
        <taxon>Spirochaetales</taxon>
        <taxon>Breznakiellaceae</taxon>
        <taxon>Breznakiella</taxon>
    </lineage>
</organism>
<feature type="binding site" evidence="10">
    <location>
        <begin position="164"/>
        <end position="168"/>
    </location>
    <ligand>
        <name>GMP</name>
        <dbReference type="ChEBI" id="CHEBI:58115"/>
    </ligand>
</feature>
<dbReference type="AlphaFoldDB" id="A0A7T8BBJ9"/>
<dbReference type="InterPro" id="IPR036025">
    <property type="entry name" value="RtcB-like_sf"/>
</dbReference>
<feature type="binding site" evidence="11">
    <location>
        <position position="182"/>
    </location>
    <ligand>
        <name>Mn(2+)</name>
        <dbReference type="ChEBI" id="CHEBI:29035"/>
        <label>2</label>
    </ligand>
</feature>
<evidence type="ECO:0000256" key="6">
    <source>
        <dbReference type="ARBA" id="ARBA00023134"/>
    </source>
</evidence>
<keyword evidence="5" id="KW-0692">RNA repair</keyword>
<evidence type="ECO:0000256" key="9">
    <source>
        <dbReference type="PIRSR" id="PIRSR601233-1"/>
    </source>
</evidence>
<dbReference type="SUPFAM" id="SSF103365">
    <property type="entry name" value="Hypothetical protein PH1602"/>
    <property type="match status" value="1"/>
</dbReference>
<dbReference type="PANTHER" id="PTHR43749:SF2">
    <property type="entry name" value="RNA-SPLICING LIGASE RTCB"/>
    <property type="match status" value="1"/>
</dbReference>
<keyword evidence="7 11" id="KW-0464">Manganese</keyword>
<dbReference type="KEGG" id="bhc:JFL75_04210"/>
<evidence type="ECO:0000313" key="12">
    <source>
        <dbReference type="EMBL" id="QQO10130.1"/>
    </source>
</evidence>
<comment type="cofactor">
    <cofactor evidence="11">
        <name>Mn(2+)</name>
        <dbReference type="ChEBI" id="CHEBI:29035"/>
    </cofactor>
    <text evidence="11">Binds 2 manganese ions per subunit.</text>
</comment>
<dbReference type="InterPro" id="IPR001233">
    <property type="entry name" value="RtcB"/>
</dbReference>
<evidence type="ECO:0000256" key="5">
    <source>
        <dbReference type="ARBA" id="ARBA00022800"/>
    </source>
</evidence>
<evidence type="ECO:0000256" key="8">
    <source>
        <dbReference type="ARBA" id="ARBA00047746"/>
    </source>
</evidence>
<evidence type="ECO:0000256" key="1">
    <source>
        <dbReference type="ARBA" id="ARBA00012726"/>
    </source>
</evidence>
<comment type="catalytic activity">
    <reaction evidence="8">
        <text>a 3'-end 3'-phospho-ribonucleotide-RNA + a 5'-end dephospho-ribonucleoside-RNA + GTP = a ribonucleotidyl-ribonucleotide-RNA + GMP + diphosphate</text>
        <dbReference type="Rhea" id="RHEA:68076"/>
        <dbReference type="Rhea" id="RHEA-COMP:10463"/>
        <dbReference type="Rhea" id="RHEA-COMP:13936"/>
        <dbReference type="Rhea" id="RHEA-COMP:17355"/>
        <dbReference type="ChEBI" id="CHEBI:33019"/>
        <dbReference type="ChEBI" id="CHEBI:37565"/>
        <dbReference type="ChEBI" id="CHEBI:58115"/>
        <dbReference type="ChEBI" id="CHEBI:83062"/>
        <dbReference type="ChEBI" id="CHEBI:138284"/>
        <dbReference type="ChEBI" id="CHEBI:173118"/>
        <dbReference type="EC" id="6.5.1.8"/>
    </reaction>
</comment>
<keyword evidence="3 11" id="KW-0479">Metal-binding</keyword>
<evidence type="ECO:0000256" key="10">
    <source>
        <dbReference type="PIRSR" id="PIRSR601233-2"/>
    </source>
</evidence>
<evidence type="ECO:0000313" key="13">
    <source>
        <dbReference type="Proteomes" id="UP000595917"/>
    </source>
</evidence>
<reference evidence="12" key="1">
    <citation type="submission" date="2021-01" db="EMBL/GenBank/DDBJ databases">
        <title>Description of Breznakiella homolactica.</title>
        <authorList>
            <person name="Song Y."/>
            <person name="Brune A."/>
        </authorList>
    </citation>
    <scope>NUCLEOTIDE SEQUENCE</scope>
    <source>
        <strain evidence="12">RmG30</strain>
    </source>
</reference>
<dbReference type="GO" id="GO:0042245">
    <property type="term" value="P:RNA repair"/>
    <property type="evidence" value="ECO:0007669"/>
    <property type="project" value="UniProtKB-KW"/>
</dbReference>
<evidence type="ECO:0000256" key="7">
    <source>
        <dbReference type="ARBA" id="ARBA00023211"/>
    </source>
</evidence>
<feature type="binding site" evidence="10">
    <location>
        <begin position="262"/>
        <end position="263"/>
    </location>
    <ligand>
        <name>GMP</name>
        <dbReference type="ChEBI" id="CHEBI:58115"/>
    </ligand>
</feature>
<gene>
    <name evidence="12" type="ORF">JFL75_04210</name>
</gene>
<keyword evidence="4 10" id="KW-0547">Nucleotide-binding</keyword>
<dbReference type="GO" id="GO:0030145">
    <property type="term" value="F:manganese ion binding"/>
    <property type="evidence" value="ECO:0007669"/>
    <property type="project" value="TreeGrafter"/>
</dbReference>
<dbReference type="PANTHER" id="PTHR43749">
    <property type="entry name" value="RNA-SPLICING LIGASE RTCB"/>
    <property type="match status" value="1"/>
</dbReference>
<keyword evidence="2" id="KW-0436">Ligase</keyword>
<feature type="binding site" evidence="11">
    <location>
        <position position="262"/>
    </location>
    <ligand>
        <name>Mn(2+)</name>
        <dbReference type="ChEBI" id="CHEBI:29035"/>
        <label>2</label>
    </ligand>
</feature>
<keyword evidence="6 10" id="KW-0342">GTP-binding</keyword>
<dbReference type="GO" id="GO:0006281">
    <property type="term" value="P:DNA repair"/>
    <property type="evidence" value="ECO:0007669"/>
    <property type="project" value="TreeGrafter"/>
</dbReference>
<dbReference type="GO" id="GO:0006396">
    <property type="term" value="P:RNA processing"/>
    <property type="evidence" value="ECO:0007669"/>
    <property type="project" value="InterPro"/>
</dbReference>
<keyword evidence="13" id="KW-1185">Reference proteome</keyword>
<dbReference type="Proteomes" id="UP000595917">
    <property type="component" value="Chromosome"/>
</dbReference>
<dbReference type="GO" id="GO:0003909">
    <property type="term" value="F:DNA ligase activity"/>
    <property type="evidence" value="ECO:0007669"/>
    <property type="project" value="TreeGrafter"/>
</dbReference>
<dbReference type="Gene3D" id="3.90.1860.10">
    <property type="entry name" value="tRNA-splicing ligase RtcB"/>
    <property type="match status" value="1"/>
</dbReference>
<evidence type="ECO:0000256" key="2">
    <source>
        <dbReference type="ARBA" id="ARBA00022598"/>
    </source>
</evidence>
<proteinExistence type="predicted"/>
<dbReference type="RefSeq" id="WP_215627434.1">
    <property type="nucleotide sequence ID" value="NZ_CP067089.2"/>
</dbReference>
<accession>A0A7T8BBJ9</accession>
<sequence length="386" mass="42739">MAEPLRIRGLHNEALVFARAVEMKCEDQILQYLNHEAFADTTVRIMPDVHAGKGAVVGFTATSNEFAVPSLVGADIGCGVCAYKLGRIQLRAEKLDAFIRRHIPSGTGIRPAMHGRVEDAWNCLPSPAPFSFGEFKGSLREICKTLDLSLPRVFCSLGTLGGGNHFIEIDRDDRRDYWLLIHSGSRGFGLRTAKYHEAAAAEKTGPDSPIKYLTDEAREAYIQDTRTAQEFARLNRTLMALLIIEGFFRKPMDEIECIESIHNYIDFSDGIVRKGAIAARKDQPVVIPFSMADGAVLGTGRGNADWNCSAPHGAGRKMSRSQARGGLSMDEYRKRMRGIWTSCVSEKTLDESPMAYKKTGDVLAFLGETVDVSRRLLPEYNFKAAE</sequence>
<name>A0A7T8BBJ9_9SPIR</name>
<dbReference type="GO" id="GO:0170057">
    <property type="term" value="F:RNA ligase (GTP) activity"/>
    <property type="evidence" value="ECO:0007669"/>
    <property type="project" value="UniProtKB-EC"/>
</dbReference>
<feature type="binding site" evidence="10">
    <location>
        <begin position="288"/>
        <end position="291"/>
    </location>
    <ligand>
        <name>GMP</name>
        <dbReference type="ChEBI" id="CHEBI:58115"/>
    </ligand>
</feature>
<dbReference type="InterPro" id="IPR052915">
    <property type="entry name" value="RtcB-like"/>
</dbReference>
<evidence type="ECO:0000256" key="3">
    <source>
        <dbReference type="ARBA" id="ARBA00022723"/>
    </source>
</evidence>
<feature type="active site" description="GMP-histidine intermediate" evidence="9">
    <location>
        <position position="312"/>
    </location>
</feature>
<dbReference type="EC" id="6.5.1.8" evidence="1"/>
<feature type="binding site" evidence="10">
    <location>
        <begin position="312"/>
        <end position="315"/>
    </location>
    <ligand>
        <name>GMP</name>
        <dbReference type="ChEBI" id="CHEBI:58115"/>
    </ligand>
</feature>
<evidence type="ECO:0000256" key="11">
    <source>
        <dbReference type="PIRSR" id="PIRSR601233-3"/>
    </source>
</evidence>
<feature type="binding site" evidence="11">
    <location>
        <position position="165"/>
    </location>
    <ligand>
        <name>Mn(2+)</name>
        <dbReference type="ChEBI" id="CHEBI:29035"/>
        <label>1</label>
    </ligand>
</feature>
<dbReference type="EMBL" id="CP067089">
    <property type="protein sequence ID" value="QQO10130.1"/>
    <property type="molecule type" value="Genomic_DNA"/>
</dbReference>
<dbReference type="Pfam" id="PF01139">
    <property type="entry name" value="RtcB"/>
    <property type="match status" value="1"/>
</dbReference>
<dbReference type="GO" id="GO:0005525">
    <property type="term" value="F:GTP binding"/>
    <property type="evidence" value="ECO:0007669"/>
    <property type="project" value="UniProtKB-KW"/>
</dbReference>